<comment type="subcellular location">
    <subcellularLocation>
        <location evidence="1">Membrane</location>
        <topology evidence="1">Multi-pass membrane protein</topology>
    </subcellularLocation>
</comment>
<protein>
    <submittedName>
        <fullName evidence="7">O-antigen ligase family protein</fullName>
    </submittedName>
</protein>
<proteinExistence type="predicted"/>
<dbReference type="InterPro" id="IPR051533">
    <property type="entry name" value="WaaL-like"/>
</dbReference>
<feature type="transmembrane region" description="Helical" evidence="5">
    <location>
        <begin position="201"/>
        <end position="219"/>
    </location>
</feature>
<evidence type="ECO:0000259" key="6">
    <source>
        <dbReference type="Pfam" id="PF04932"/>
    </source>
</evidence>
<sequence>MVTVPYRALALVIAIMVLLLNYKVKGVQKVLALNIFWVFWMFFIARVYYDVNLRSDVLLSDVSQLWLYIFCICLLPMYAIQKSFYFINTDLALSWIIGGVSLILVTALFNIDSQILNPGEVADRVGASIAVNTITFGHIGAMGVILSLFMLQRKKGGYKKKIFYLFIIALSVFTLLKAGSRSPIVALLIVLLFWVFARGKYVIQSIIITLLLILFIVVFSDKILHLMGKISPIIELRMRATVDGGDTSGRELLFYEAFDSFAESPLLGSQFALIRTNGFVNSHNIIMDALMGLGVLGGCALLYVLLKSIKVSYLNTHFKNPTSWISLILIQQIVICVTSGALYYEQLINVLLVFTFTYIASFQHQRKMVSPR</sequence>
<feature type="transmembrane region" description="Helical" evidence="5">
    <location>
        <begin position="92"/>
        <end position="109"/>
    </location>
</feature>
<reference evidence="8" key="1">
    <citation type="journal article" date="2019" name="Int. J. Syst. Evol. Microbiol.">
        <title>The Global Catalogue of Microorganisms (GCM) 10K type strain sequencing project: providing services to taxonomists for standard genome sequencing and annotation.</title>
        <authorList>
            <consortium name="The Broad Institute Genomics Platform"/>
            <consortium name="The Broad Institute Genome Sequencing Center for Infectious Disease"/>
            <person name="Wu L."/>
            <person name="Ma J."/>
        </authorList>
    </citation>
    <scope>NUCLEOTIDE SEQUENCE [LARGE SCALE GENOMIC DNA]</scope>
    <source>
        <strain evidence="8">KCTC 52204</strain>
    </source>
</reference>
<evidence type="ECO:0000256" key="4">
    <source>
        <dbReference type="ARBA" id="ARBA00023136"/>
    </source>
</evidence>
<dbReference type="GO" id="GO:0016874">
    <property type="term" value="F:ligase activity"/>
    <property type="evidence" value="ECO:0007669"/>
    <property type="project" value="UniProtKB-KW"/>
</dbReference>
<keyword evidence="2 5" id="KW-0812">Transmembrane</keyword>
<keyword evidence="4 5" id="KW-0472">Membrane</keyword>
<feature type="transmembrane region" description="Helical" evidence="5">
    <location>
        <begin position="163"/>
        <end position="195"/>
    </location>
</feature>
<evidence type="ECO:0000313" key="8">
    <source>
        <dbReference type="Proteomes" id="UP001597394"/>
    </source>
</evidence>
<feature type="transmembrane region" description="Helical" evidence="5">
    <location>
        <begin position="129"/>
        <end position="151"/>
    </location>
</feature>
<name>A0ABW5K851_9FLAO</name>
<dbReference type="Pfam" id="PF04932">
    <property type="entry name" value="Wzy_C"/>
    <property type="match status" value="1"/>
</dbReference>
<keyword evidence="7" id="KW-0436">Ligase</keyword>
<dbReference type="InterPro" id="IPR007016">
    <property type="entry name" value="O-antigen_ligase-rel_domated"/>
</dbReference>
<feature type="transmembrane region" description="Helical" evidence="5">
    <location>
        <begin position="285"/>
        <end position="304"/>
    </location>
</feature>
<feature type="transmembrane region" description="Helical" evidence="5">
    <location>
        <begin position="6"/>
        <end position="24"/>
    </location>
</feature>
<feature type="transmembrane region" description="Helical" evidence="5">
    <location>
        <begin position="31"/>
        <end position="49"/>
    </location>
</feature>
<keyword evidence="8" id="KW-1185">Reference proteome</keyword>
<evidence type="ECO:0000256" key="1">
    <source>
        <dbReference type="ARBA" id="ARBA00004141"/>
    </source>
</evidence>
<keyword evidence="3 5" id="KW-1133">Transmembrane helix</keyword>
<gene>
    <name evidence="7" type="ORF">ACFSO8_06335</name>
</gene>
<accession>A0ABW5K851</accession>
<dbReference type="RefSeq" id="WP_255928793.1">
    <property type="nucleotide sequence ID" value="NZ_JANFQP010000002.1"/>
</dbReference>
<evidence type="ECO:0000313" key="7">
    <source>
        <dbReference type="EMBL" id="MFD2545078.1"/>
    </source>
</evidence>
<dbReference type="PANTHER" id="PTHR37422">
    <property type="entry name" value="TEICHURONIC ACID BIOSYNTHESIS PROTEIN TUAE"/>
    <property type="match status" value="1"/>
</dbReference>
<feature type="transmembrane region" description="Helical" evidence="5">
    <location>
        <begin position="324"/>
        <end position="344"/>
    </location>
</feature>
<dbReference type="EMBL" id="JBHULG010000002">
    <property type="protein sequence ID" value="MFD2545078.1"/>
    <property type="molecule type" value="Genomic_DNA"/>
</dbReference>
<dbReference type="PANTHER" id="PTHR37422:SF13">
    <property type="entry name" value="LIPOPOLYSACCHARIDE BIOSYNTHESIS PROTEIN PA4999-RELATED"/>
    <property type="match status" value="1"/>
</dbReference>
<evidence type="ECO:0000256" key="3">
    <source>
        <dbReference type="ARBA" id="ARBA00022989"/>
    </source>
</evidence>
<comment type="caution">
    <text evidence="7">The sequence shown here is derived from an EMBL/GenBank/DDBJ whole genome shotgun (WGS) entry which is preliminary data.</text>
</comment>
<evidence type="ECO:0000256" key="2">
    <source>
        <dbReference type="ARBA" id="ARBA00022692"/>
    </source>
</evidence>
<evidence type="ECO:0000256" key="5">
    <source>
        <dbReference type="SAM" id="Phobius"/>
    </source>
</evidence>
<dbReference type="Proteomes" id="UP001597394">
    <property type="component" value="Unassembled WGS sequence"/>
</dbReference>
<organism evidence="7 8">
    <name type="scientific">Kaistella montana</name>
    <dbReference type="NCBI Taxonomy" id="1849733"/>
    <lineage>
        <taxon>Bacteria</taxon>
        <taxon>Pseudomonadati</taxon>
        <taxon>Bacteroidota</taxon>
        <taxon>Flavobacteriia</taxon>
        <taxon>Flavobacteriales</taxon>
        <taxon>Weeksellaceae</taxon>
        <taxon>Chryseobacterium group</taxon>
        <taxon>Kaistella</taxon>
    </lineage>
</organism>
<feature type="domain" description="O-antigen ligase-related" evidence="6">
    <location>
        <begin position="167"/>
        <end position="300"/>
    </location>
</feature>
<feature type="transmembrane region" description="Helical" evidence="5">
    <location>
        <begin position="61"/>
        <end position="80"/>
    </location>
</feature>